<dbReference type="GO" id="GO:0003983">
    <property type="term" value="F:UTP:glucose-1-phosphate uridylyltransferase activity"/>
    <property type="evidence" value="ECO:0007669"/>
    <property type="project" value="UniProtKB-EC"/>
</dbReference>
<sequence>MASAGDQDRPTSPISPSSPTSSAIRKAGTRLLPATKAQPKEMLPVGRKPTVQYVVEELAQAGITQVLFVTGRKKTSIEDHFDRDPELERRLAESNDEQRQDLITSRGVSFFYTRQSVQAGNADAVRQAQEFVGDEPFVVAFGDTIIKSEGRQSLLQRMIHTHQRAGAACTLAVEEVPADEAFRYGVVGPVADADLSADAFRLAELVEKPDKGTAPSNLAIAPRYVFDRSIFGAIDATLPGRSGELWLTDSIEILVKQGLAVQATRLRDGERRYDIGTFETYFKAFIDFALSDDRYGYMIRQYLIWKADQI</sequence>
<evidence type="ECO:0000256" key="4">
    <source>
        <dbReference type="ARBA" id="ARBA00022695"/>
    </source>
</evidence>
<dbReference type="InterPro" id="IPR005771">
    <property type="entry name" value="GalU_uridylyltTrfase_bac/arc"/>
</dbReference>
<dbReference type="EC" id="2.7.7.9" evidence="2"/>
<feature type="compositionally biased region" description="Low complexity" evidence="6">
    <location>
        <begin position="10"/>
        <end position="22"/>
    </location>
</feature>
<dbReference type="Pfam" id="PF00483">
    <property type="entry name" value="NTP_transferase"/>
    <property type="match status" value="1"/>
</dbReference>
<dbReference type="SUPFAM" id="SSF53448">
    <property type="entry name" value="Nucleotide-diphospho-sugar transferases"/>
    <property type="match status" value="1"/>
</dbReference>
<dbReference type="InterPro" id="IPR005835">
    <property type="entry name" value="NTP_transferase_dom"/>
</dbReference>
<name>A0A6J4JGA5_9CHLR</name>
<comment type="similarity">
    <text evidence="1">Belongs to the UDPGP type 2 family.</text>
</comment>
<feature type="region of interest" description="Disordered" evidence="6">
    <location>
        <begin position="1"/>
        <end position="43"/>
    </location>
</feature>
<dbReference type="InterPro" id="IPR029044">
    <property type="entry name" value="Nucleotide-diphossugar_trans"/>
</dbReference>
<gene>
    <name evidence="8" type="ORF">AVDCRST_MAG77-3550</name>
</gene>
<evidence type="ECO:0000256" key="5">
    <source>
        <dbReference type="ARBA" id="ARBA00048128"/>
    </source>
</evidence>
<organism evidence="8">
    <name type="scientific">uncultured Chloroflexota bacterium</name>
    <dbReference type="NCBI Taxonomy" id="166587"/>
    <lineage>
        <taxon>Bacteria</taxon>
        <taxon>Bacillati</taxon>
        <taxon>Chloroflexota</taxon>
        <taxon>environmental samples</taxon>
    </lineage>
</organism>
<protein>
    <recommendedName>
        <fullName evidence="2">UTP--glucose-1-phosphate uridylyltransferase</fullName>
        <ecNumber evidence="2">2.7.7.9</ecNumber>
    </recommendedName>
</protein>
<dbReference type="GO" id="GO:0006011">
    <property type="term" value="P:UDP-alpha-D-glucose metabolic process"/>
    <property type="evidence" value="ECO:0007669"/>
    <property type="project" value="InterPro"/>
</dbReference>
<evidence type="ECO:0000256" key="2">
    <source>
        <dbReference type="ARBA" id="ARBA00012415"/>
    </source>
</evidence>
<accession>A0A6J4JGA5</accession>
<dbReference type="AlphaFoldDB" id="A0A6J4JGA5"/>
<keyword evidence="3 8" id="KW-0808">Transferase</keyword>
<feature type="domain" description="Nucleotidyl transferase" evidence="7">
    <location>
        <begin position="27"/>
        <end position="285"/>
    </location>
</feature>
<evidence type="ECO:0000256" key="1">
    <source>
        <dbReference type="ARBA" id="ARBA00006890"/>
    </source>
</evidence>
<evidence type="ECO:0000313" key="8">
    <source>
        <dbReference type="EMBL" id="CAA9276579.1"/>
    </source>
</evidence>
<reference evidence="8" key="1">
    <citation type="submission" date="2020-02" db="EMBL/GenBank/DDBJ databases">
        <authorList>
            <person name="Meier V. D."/>
        </authorList>
    </citation>
    <scope>NUCLEOTIDE SEQUENCE</scope>
    <source>
        <strain evidence="8">AVDCRST_MAG77</strain>
    </source>
</reference>
<dbReference type="EMBL" id="CADCTC010000193">
    <property type="protein sequence ID" value="CAA9276579.1"/>
    <property type="molecule type" value="Genomic_DNA"/>
</dbReference>
<dbReference type="PANTHER" id="PTHR43197">
    <property type="entry name" value="UTP--GLUCOSE-1-PHOSPHATE URIDYLYLTRANSFERASE"/>
    <property type="match status" value="1"/>
</dbReference>
<dbReference type="Gene3D" id="3.90.550.10">
    <property type="entry name" value="Spore Coat Polysaccharide Biosynthesis Protein SpsA, Chain A"/>
    <property type="match status" value="1"/>
</dbReference>
<evidence type="ECO:0000259" key="7">
    <source>
        <dbReference type="Pfam" id="PF00483"/>
    </source>
</evidence>
<proteinExistence type="inferred from homology"/>
<dbReference type="PANTHER" id="PTHR43197:SF1">
    <property type="entry name" value="UTP--GLUCOSE-1-PHOSPHATE URIDYLYLTRANSFERASE"/>
    <property type="match status" value="1"/>
</dbReference>
<evidence type="ECO:0000256" key="6">
    <source>
        <dbReference type="SAM" id="MobiDB-lite"/>
    </source>
</evidence>
<comment type="catalytic activity">
    <reaction evidence="5">
        <text>alpha-D-glucose 1-phosphate + UTP + H(+) = UDP-alpha-D-glucose + diphosphate</text>
        <dbReference type="Rhea" id="RHEA:19889"/>
        <dbReference type="ChEBI" id="CHEBI:15378"/>
        <dbReference type="ChEBI" id="CHEBI:33019"/>
        <dbReference type="ChEBI" id="CHEBI:46398"/>
        <dbReference type="ChEBI" id="CHEBI:58601"/>
        <dbReference type="ChEBI" id="CHEBI:58885"/>
        <dbReference type="EC" id="2.7.7.9"/>
    </reaction>
</comment>
<keyword evidence="4 8" id="KW-0548">Nucleotidyltransferase</keyword>
<evidence type="ECO:0000256" key="3">
    <source>
        <dbReference type="ARBA" id="ARBA00022679"/>
    </source>
</evidence>